<dbReference type="PANTHER" id="PTHR10302:SF23">
    <property type="entry name" value="PROTEIN OSB4, CHLOROPLASTIC"/>
    <property type="match status" value="1"/>
</dbReference>
<dbReference type="OrthoDB" id="669963at2759"/>
<comment type="caution">
    <text evidence="4">The sequence shown here is derived from an EMBL/GenBank/DDBJ whole genome shotgun (WGS) entry which is preliminary data.</text>
</comment>
<feature type="region of interest" description="Disordered" evidence="3">
    <location>
        <begin position="337"/>
        <end position="364"/>
    </location>
</feature>
<dbReference type="SUPFAM" id="SSF50249">
    <property type="entry name" value="Nucleic acid-binding proteins"/>
    <property type="match status" value="1"/>
</dbReference>
<dbReference type="Proteomes" id="UP000197138">
    <property type="component" value="Unassembled WGS sequence"/>
</dbReference>
<dbReference type="AlphaFoldDB" id="A0A218XPF6"/>
<feature type="compositionally biased region" description="Polar residues" evidence="3">
    <location>
        <begin position="350"/>
        <end position="364"/>
    </location>
</feature>
<evidence type="ECO:0000313" key="7">
    <source>
        <dbReference type="Proteomes" id="UP000233551"/>
    </source>
</evidence>
<dbReference type="InterPro" id="IPR000424">
    <property type="entry name" value="Primosome_PriB/ssb"/>
</dbReference>
<reference evidence="4" key="2">
    <citation type="submission" date="2017-06" db="EMBL/GenBank/DDBJ databases">
        <title>The pomegranate genome and the genomics of punicalagin biosynthesis.</title>
        <authorList>
            <person name="Xu C."/>
        </authorList>
    </citation>
    <scope>NUCLEOTIDE SEQUENCE [LARGE SCALE GENOMIC DNA]</scope>
    <source>
        <tissue evidence="4">Fresh leaf</tissue>
    </source>
</reference>
<evidence type="ECO:0000313" key="4">
    <source>
        <dbReference type="EMBL" id="OWM86867.1"/>
    </source>
</evidence>
<dbReference type="STRING" id="22663.A0A218XPF6"/>
<dbReference type="PROSITE" id="PS50935">
    <property type="entry name" value="SSB"/>
    <property type="match status" value="1"/>
</dbReference>
<evidence type="ECO:0000313" key="5">
    <source>
        <dbReference type="EMBL" id="PKI34597.1"/>
    </source>
</evidence>
<reference evidence="5 7" key="3">
    <citation type="submission" date="2017-11" db="EMBL/GenBank/DDBJ databases">
        <title>De-novo sequencing of pomegranate (Punica granatum L.) genome.</title>
        <authorList>
            <person name="Akparov Z."/>
            <person name="Amiraslanov A."/>
            <person name="Hajiyeva S."/>
            <person name="Abbasov M."/>
            <person name="Kaur K."/>
            <person name="Hamwieh A."/>
            <person name="Solovyev V."/>
            <person name="Salamov A."/>
            <person name="Braich B."/>
            <person name="Kosarev P."/>
            <person name="Mahmoud A."/>
            <person name="Hajiyev E."/>
            <person name="Babayeva S."/>
            <person name="Izzatullayeva V."/>
            <person name="Mammadov A."/>
            <person name="Mammadov A."/>
            <person name="Sharifova S."/>
            <person name="Ojaghi J."/>
            <person name="Eynullazada K."/>
            <person name="Bayramov B."/>
            <person name="Abdulazimova A."/>
            <person name="Shahmuradov I."/>
        </authorList>
    </citation>
    <scope>NUCLEOTIDE SEQUENCE [LARGE SCALE GENOMIC DNA]</scope>
    <source>
        <strain evidence="5">AG2017</strain>
        <strain evidence="7">cv. AG2017</strain>
        <tissue evidence="5">Leaf</tissue>
    </source>
</reference>
<gene>
    <name evidence="4" type="ORF">CDL15_Pgr015903</name>
    <name evidence="5" type="ORF">CRG98_044991</name>
</gene>
<keyword evidence="1 2" id="KW-0238">DNA-binding</keyword>
<dbReference type="GO" id="GO:0006264">
    <property type="term" value="P:mitochondrial DNA replication"/>
    <property type="evidence" value="ECO:0007669"/>
    <property type="project" value="TreeGrafter"/>
</dbReference>
<dbReference type="GO" id="GO:0042645">
    <property type="term" value="C:mitochondrial nucleoid"/>
    <property type="evidence" value="ECO:0007669"/>
    <property type="project" value="TreeGrafter"/>
</dbReference>
<dbReference type="InterPro" id="IPR011344">
    <property type="entry name" value="ssDNA-bd"/>
</dbReference>
<proteinExistence type="predicted"/>
<dbReference type="GO" id="GO:0003697">
    <property type="term" value="F:single-stranded DNA binding"/>
    <property type="evidence" value="ECO:0007669"/>
    <property type="project" value="InterPro"/>
</dbReference>
<dbReference type="Proteomes" id="UP000233551">
    <property type="component" value="Unassembled WGS sequence"/>
</dbReference>
<keyword evidence="7" id="KW-1185">Reference proteome</keyword>
<sequence>MHSLRRTRALAIALAEAASTPYKNSRLCSAAATGRTRTAANEAEAEAQSSLESPAETPHQRTKSVAEPLRVAVAGAGNWPRPSKIPFQAKVANSVHLIGRIHMPVQCQAAPDGKFWAGTVITRDQPSDSSPLWIPIVFEGDLANIAASHLKENDHVCIEGQLSADPPTIGVSPSQANVQVMVRSINFVEGSAHVKSTIASQKYEKPAATKQDLKKQIEDSWRNLITNPGEWSDYRKAKLDGLVNHKFPDFKRKDKTASLWLDTAPWWVLSNIDGIEFGGSDNTRPVKENKGDEAWKDLVENPEKWWDNRSNKPKSTYPDFKHKETREALWLDSSPSWVLSKLPPLKPQEETASSWMKAAPQTSV</sequence>
<evidence type="ECO:0000313" key="6">
    <source>
        <dbReference type="Proteomes" id="UP000197138"/>
    </source>
</evidence>
<organism evidence="4 6">
    <name type="scientific">Punica granatum</name>
    <name type="common">Pomegranate</name>
    <dbReference type="NCBI Taxonomy" id="22663"/>
    <lineage>
        <taxon>Eukaryota</taxon>
        <taxon>Viridiplantae</taxon>
        <taxon>Streptophyta</taxon>
        <taxon>Embryophyta</taxon>
        <taxon>Tracheophyta</taxon>
        <taxon>Spermatophyta</taxon>
        <taxon>Magnoliopsida</taxon>
        <taxon>eudicotyledons</taxon>
        <taxon>Gunneridae</taxon>
        <taxon>Pentapetalae</taxon>
        <taxon>rosids</taxon>
        <taxon>malvids</taxon>
        <taxon>Myrtales</taxon>
        <taxon>Lythraceae</taxon>
        <taxon>Punica</taxon>
    </lineage>
</organism>
<protein>
    <submittedName>
        <fullName evidence="4">Uncharacterized protein</fullName>
    </submittedName>
</protein>
<dbReference type="PANTHER" id="PTHR10302">
    <property type="entry name" value="SINGLE-STRANDED DNA-BINDING PROTEIN"/>
    <property type="match status" value="1"/>
</dbReference>
<dbReference type="GeneID" id="116189429"/>
<evidence type="ECO:0000256" key="2">
    <source>
        <dbReference type="PROSITE-ProRule" id="PRU00252"/>
    </source>
</evidence>
<feature type="compositionally biased region" description="Low complexity" evidence="3">
    <location>
        <begin position="38"/>
        <end position="56"/>
    </location>
</feature>
<evidence type="ECO:0000256" key="1">
    <source>
        <dbReference type="ARBA" id="ARBA00023125"/>
    </source>
</evidence>
<accession>A0A218XPF6</accession>
<dbReference type="EMBL" id="PGOL01005811">
    <property type="protein sequence ID" value="PKI34597.1"/>
    <property type="molecule type" value="Genomic_DNA"/>
</dbReference>
<dbReference type="InterPro" id="IPR012340">
    <property type="entry name" value="NA-bd_OB-fold"/>
</dbReference>
<dbReference type="EMBL" id="MTKT01001080">
    <property type="protein sequence ID" value="OWM86867.1"/>
    <property type="molecule type" value="Genomic_DNA"/>
</dbReference>
<dbReference type="Gene3D" id="2.40.50.140">
    <property type="entry name" value="Nucleic acid-binding proteins"/>
    <property type="match status" value="1"/>
</dbReference>
<evidence type="ECO:0000256" key="3">
    <source>
        <dbReference type="SAM" id="MobiDB-lite"/>
    </source>
</evidence>
<reference evidence="6" key="1">
    <citation type="journal article" date="2017" name="Plant J.">
        <title>The pomegranate (Punica granatum L.) genome and the genomics of punicalagin biosynthesis.</title>
        <authorList>
            <person name="Qin G."/>
            <person name="Xu C."/>
            <person name="Ming R."/>
            <person name="Tang H."/>
            <person name="Guyot R."/>
            <person name="Kramer E.M."/>
            <person name="Hu Y."/>
            <person name="Yi X."/>
            <person name="Qi Y."/>
            <person name="Xu X."/>
            <person name="Gao Z."/>
            <person name="Pan H."/>
            <person name="Jian J."/>
            <person name="Tian Y."/>
            <person name="Yue Z."/>
            <person name="Xu Y."/>
        </authorList>
    </citation>
    <scope>NUCLEOTIDE SEQUENCE [LARGE SCALE GENOMIC DNA]</scope>
    <source>
        <strain evidence="6">cv. Dabenzi</strain>
    </source>
</reference>
<feature type="region of interest" description="Disordered" evidence="3">
    <location>
        <begin position="38"/>
        <end position="64"/>
    </location>
</feature>
<name>A0A218XPF6_PUNGR</name>